<accession>A0A3B0VL37</accession>
<gene>
    <name evidence="4" type="ORF">MNBD_CHLOROFLEXI01-4145</name>
</gene>
<organism evidence="4">
    <name type="scientific">hydrothermal vent metagenome</name>
    <dbReference type="NCBI Taxonomy" id="652676"/>
    <lineage>
        <taxon>unclassified sequences</taxon>
        <taxon>metagenomes</taxon>
        <taxon>ecological metagenomes</taxon>
    </lineage>
</organism>
<keyword evidence="4" id="KW-0456">Lyase</keyword>
<keyword evidence="2" id="KW-0067">ATP-binding</keyword>
<dbReference type="InterPro" id="IPR001054">
    <property type="entry name" value="A/G_cyclase"/>
</dbReference>
<dbReference type="PROSITE" id="PS50125">
    <property type="entry name" value="GUANYLATE_CYCLASE_2"/>
    <property type="match status" value="2"/>
</dbReference>
<reference evidence="4" key="1">
    <citation type="submission" date="2018-06" db="EMBL/GenBank/DDBJ databases">
        <authorList>
            <person name="Zhirakovskaya E."/>
        </authorList>
    </citation>
    <scope>NUCLEOTIDE SEQUENCE</scope>
</reference>
<feature type="domain" description="Guanylate cyclase" evidence="3">
    <location>
        <begin position="373"/>
        <end position="408"/>
    </location>
</feature>
<dbReference type="PANTHER" id="PTHR16305">
    <property type="entry name" value="TESTICULAR SOLUBLE ADENYLYL CYCLASE"/>
    <property type="match status" value="1"/>
</dbReference>
<dbReference type="GO" id="GO:0005737">
    <property type="term" value="C:cytoplasm"/>
    <property type="evidence" value="ECO:0007669"/>
    <property type="project" value="TreeGrafter"/>
</dbReference>
<dbReference type="EC" id="4.6.1.1" evidence="4"/>
<dbReference type="GO" id="GO:0035556">
    <property type="term" value="P:intracellular signal transduction"/>
    <property type="evidence" value="ECO:0007669"/>
    <property type="project" value="InterPro"/>
</dbReference>
<dbReference type="Pfam" id="PF00211">
    <property type="entry name" value="Guanylate_cyc"/>
    <property type="match status" value="2"/>
</dbReference>
<sequence length="862" mass="94214">MSSTEVTIEQFVTGDKLRQLAAYIPVTLTNYILRVGLPTPGKPYPLNAATLFSDISGFTGMSEELASDGPRGAEELNRVLLVTFTAMIDVIHEMGGAVNHFYGDAMSVYFPDDDGTAAHRALLCAQMMQQLMLTSFGRVVTNRPPGKSPFFDLTIKIGVGYGRCQEFILGDPQKSMEFVLTGAAVDEASLAEHQASSGDIIASAAVLRQVGHPASEPFQKLQTAVPPLLAKPILNWDNYDSVAQQRLAQLILPFVPPALYQRLISAGTSDMAEHRPVTTIFVQFDYKNRQDDSSDIETAALGRQLQHYYEWACDVVSRFGQENGRVNRVLTGDKGNQLHIMFGAPVAPDAPEQALRCVLALQREKPGFIATQRIGVSVGKVFAGPVGSSVRREYTVVGDVVNLSARLMQVSESGTILTDQIMAKRASQTIECEPLPTIHLKGKQTAVTPHLVQRDHSVTTLMNAYVNRWERPLVGREAELDLLLGGMDTALKGIGGATAVYGDPGVGKSRLVAAGVDYWLDNNSGLGLIGVCYPHTADTPFSPWRDVWREYFSLTDGMSVAEQITAVISQTEALIPDVGDGVGLWRELLGLPILQAASLGELTAEARQVRLFSLIRRCCVAIAAQQPLLIVLEGLQWADQATLTLLDDLNDHLKRAAVFFAFTFRNREDVQIMTLERPSCISIPLADLTPTSARQLLAQLVGTEALPQAVEQHLGMRDREGRDSPVNPLFLEEALNVMMGAGVLQVNGRVTVDEAELARMQVPDTIHGLLLARLDRLPPTGRDLLQVASVIGRQFAAEPLQVIAETPTQQAVLSLLADLSKTEMTRLITADPEWVYLFQHAMTHEVAYESLPYARRQLLHAA</sequence>
<protein>
    <submittedName>
        <fullName evidence="4">Adenylate cyclase</fullName>
        <ecNumber evidence="4">4.6.1.1</ecNumber>
    </submittedName>
</protein>
<dbReference type="EMBL" id="UOEU01000729">
    <property type="protein sequence ID" value="VAW39087.1"/>
    <property type="molecule type" value="Genomic_DNA"/>
</dbReference>
<evidence type="ECO:0000256" key="1">
    <source>
        <dbReference type="ARBA" id="ARBA00022741"/>
    </source>
</evidence>
<proteinExistence type="predicted"/>
<evidence type="ECO:0000259" key="3">
    <source>
        <dbReference type="PROSITE" id="PS50125"/>
    </source>
</evidence>
<name>A0A3B0VL37_9ZZZZ</name>
<dbReference type="AlphaFoldDB" id="A0A3B0VL37"/>
<dbReference type="Gene3D" id="3.30.70.1230">
    <property type="entry name" value="Nucleotide cyclase"/>
    <property type="match status" value="2"/>
</dbReference>
<dbReference type="SUPFAM" id="SSF55073">
    <property type="entry name" value="Nucleotide cyclase"/>
    <property type="match status" value="2"/>
</dbReference>
<dbReference type="Pfam" id="PF13191">
    <property type="entry name" value="AAA_16"/>
    <property type="match status" value="1"/>
</dbReference>
<dbReference type="GO" id="GO:0004016">
    <property type="term" value="F:adenylate cyclase activity"/>
    <property type="evidence" value="ECO:0007669"/>
    <property type="project" value="UniProtKB-EC"/>
</dbReference>
<keyword evidence="1" id="KW-0547">Nucleotide-binding</keyword>
<dbReference type="InterPro" id="IPR027417">
    <property type="entry name" value="P-loop_NTPase"/>
</dbReference>
<dbReference type="GO" id="GO:0009190">
    <property type="term" value="P:cyclic nucleotide biosynthetic process"/>
    <property type="evidence" value="ECO:0007669"/>
    <property type="project" value="InterPro"/>
</dbReference>
<evidence type="ECO:0000313" key="4">
    <source>
        <dbReference type="EMBL" id="VAW39087.1"/>
    </source>
</evidence>
<dbReference type="PANTHER" id="PTHR16305:SF28">
    <property type="entry name" value="GUANYLATE CYCLASE DOMAIN-CONTAINING PROTEIN"/>
    <property type="match status" value="1"/>
</dbReference>
<feature type="non-terminal residue" evidence="4">
    <location>
        <position position="862"/>
    </location>
</feature>
<dbReference type="GO" id="GO:0005524">
    <property type="term" value="F:ATP binding"/>
    <property type="evidence" value="ECO:0007669"/>
    <property type="project" value="UniProtKB-KW"/>
</dbReference>
<dbReference type="InterPro" id="IPR041664">
    <property type="entry name" value="AAA_16"/>
</dbReference>
<evidence type="ECO:0000256" key="2">
    <source>
        <dbReference type="ARBA" id="ARBA00022840"/>
    </source>
</evidence>
<dbReference type="InterPro" id="IPR029787">
    <property type="entry name" value="Nucleotide_cyclase"/>
</dbReference>
<feature type="domain" description="Guanylate cyclase" evidence="3">
    <location>
        <begin position="49"/>
        <end position="192"/>
    </location>
</feature>
<dbReference type="CDD" id="cd07302">
    <property type="entry name" value="CHD"/>
    <property type="match status" value="2"/>
</dbReference>
<dbReference type="SUPFAM" id="SSF52540">
    <property type="entry name" value="P-loop containing nucleoside triphosphate hydrolases"/>
    <property type="match status" value="1"/>
</dbReference>